<evidence type="ECO:0008006" key="3">
    <source>
        <dbReference type="Google" id="ProtNLM"/>
    </source>
</evidence>
<keyword evidence="2" id="KW-1185">Reference proteome</keyword>
<dbReference type="InterPro" id="IPR009057">
    <property type="entry name" value="Homeodomain-like_sf"/>
</dbReference>
<evidence type="ECO:0000313" key="2">
    <source>
        <dbReference type="Proteomes" id="UP001163255"/>
    </source>
</evidence>
<dbReference type="SUPFAM" id="SSF46689">
    <property type="entry name" value="Homeodomain-like"/>
    <property type="match status" value="1"/>
</dbReference>
<accession>A0ABY6GNI5</accession>
<organism evidence="1 2">
    <name type="scientific">Endozoicomonas euniceicola</name>
    <dbReference type="NCBI Taxonomy" id="1234143"/>
    <lineage>
        <taxon>Bacteria</taxon>
        <taxon>Pseudomonadati</taxon>
        <taxon>Pseudomonadota</taxon>
        <taxon>Gammaproteobacteria</taxon>
        <taxon>Oceanospirillales</taxon>
        <taxon>Endozoicomonadaceae</taxon>
        <taxon>Endozoicomonas</taxon>
    </lineage>
</organism>
<reference evidence="1" key="1">
    <citation type="submission" date="2022-10" db="EMBL/GenBank/DDBJ databases">
        <title>Completed Genome Sequence of two octocoral isolated bacterium, Endozoicomonas euniceicola EF212T and Endozoicomonas gorgoniicola PS125T.</title>
        <authorList>
            <person name="Chiou Y.-J."/>
            <person name="Chen Y.-H."/>
        </authorList>
    </citation>
    <scope>NUCLEOTIDE SEQUENCE</scope>
    <source>
        <strain evidence="1">EF212</strain>
    </source>
</reference>
<name>A0ABY6GNI5_9GAMM</name>
<evidence type="ECO:0000313" key="1">
    <source>
        <dbReference type="EMBL" id="UYM14273.1"/>
    </source>
</evidence>
<dbReference type="EMBL" id="CP103300">
    <property type="protein sequence ID" value="UYM14273.1"/>
    <property type="molecule type" value="Genomic_DNA"/>
</dbReference>
<protein>
    <recommendedName>
        <fullName evidence="3">Mor transcription activator domain-containing protein</fullName>
    </recommendedName>
</protein>
<dbReference type="RefSeq" id="WP_262595677.1">
    <property type="nucleotide sequence ID" value="NZ_CP103300.1"/>
</dbReference>
<dbReference type="Proteomes" id="UP001163255">
    <property type="component" value="Chromosome"/>
</dbReference>
<sequence length="127" mass="14287">MDEQAPLPKSVQEVADVIGREKALKLAGRANGCVYVPHPQKITEAHFLSQVIGLEAALALSNEFRGIIIHLATCRFLYTAWRDRSIHRMRQNGMYIADIASLFGITPRHINNILNKPIKLENSPEEK</sequence>
<proteinExistence type="predicted"/>
<gene>
    <name evidence="1" type="ORF">NX720_15350</name>
</gene>